<sequence>DILSSIRMDLITDPDINIFQSRKIQFKGSSCDERLNELCTYMNQLPVDTICLLSTCYLCKVLNTEMLDKIDGNETLLMVEDDVDRAAAMKKKFSDGQAYVGLSRVSTLEGLHLINFNPASVKANSGAIVEYNRLRSVFKAQLPQINLSEKKAVKIYDCRWALPNIIDDV</sequence>
<keyword evidence="1" id="KW-0547">Nucleotide-binding</keyword>
<name>A0A151J019_9HYME</name>
<dbReference type="EMBL" id="KQ980684">
    <property type="protein sequence ID" value="KYN14548.1"/>
    <property type="molecule type" value="Genomic_DNA"/>
</dbReference>
<dbReference type="Proteomes" id="UP000078492">
    <property type="component" value="Unassembled WGS sequence"/>
</dbReference>
<dbReference type="AlphaFoldDB" id="A0A151J019"/>
<keyword evidence="1" id="KW-0067">ATP-binding</keyword>
<keyword evidence="1" id="KW-0378">Hydrolase</keyword>
<feature type="non-terminal residue" evidence="1">
    <location>
        <position position="1"/>
    </location>
</feature>
<evidence type="ECO:0000313" key="1">
    <source>
        <dbReference type="EMBL" id="KYN14548.1"/>
    </source>
</evidence>
<reference evidence="1 2" key="1">
    <citation type="submission" date="2015-09" db="EMBL/GenBank/DDBJ databases">
        <title>Trachymyrmex cornetzi WGS genome.</title>
        <authorList>
            <person name="Nygaard S."/>
            <person name="Hu H."/>
            <person name="Boomsma J."/>
            <person name="Zhang G."/>
        </authorList>
    </citation>
    <scope>NUCLEOTIDE SEQUENCE [LARGE SCALE GENOMIC DNA]</scope>
    <source>
        <strain evidence="1">Tcor2-1</strain>
        <tissue evidence="1">Whole body</tissue>
    </source>
</reference>
<keyword evidence="2" id="KW-1185">Reference proteome</keyword>
<organism evidence="1 2">
    <name type="scientific">Trachymyrmex cornetzi</name>
    <dbReference type="NCBI Taxonomy" id="471704"/>
    <lineage>
        <taxon>Eukaryota</taxon>
        <taxon>Metazoa</taxon>
        <taxon>Ecdysozoa</taxon>
        <taxon>Arthropoda</taxon>
        <taxon>Hexapoda</taxon>
        <taxon>Insecta</taxon>
        <taxon>Pterygota</taxon>
        <taxon>Neoptera</taxon>
        <taxon>Endopterygota</taxon>
        <taxon>Hymenoptera</taxon>
        <taxon>Apocrita</taxon>
        <taxon>Aculeata</taxon>
        <taxon>Formicoidea</taxon>
        <taxon>Formicidae</taxon>
        <taxon>Myrmicinae</taxon>
        <taxon>Trachymyrmex</taxon>
    </lineage>
</organism>
<gene>
    <name evidence="1" type="ORF">ALC57_13245</name>
</gene>
<dbReference type="GO" id="GO:0004386">
    <property type="term" value="F:helicase activity"/>
    <property type="evidence" value="ECO:0007669"/>
    <property type="project" value="UniProtKB-KW"/>
</dbReference>
<protein>
    <submittedName>
        <fullName evidence="1">ATP-dependent DNA helicase PIF1</fullName>
    </submittedName>
</protein>
<keyword evidence="1" id="KW-0347">Helicase</keyword>
<evidence type="ECO:0000313" key="2">
    <source>
        <dbReference type="Proteomes" id="UP000078492"/>
    </source>
</evidence>
<accession>A0A151J019</accession>
<proteinExistence type="predicted"/>
<dbReference type="STRING" id="471704.A0A151J019"/>